<name>A0A3S4J2W8_CHRVL</name>
<dbReference type="GO" id="GO:0071513">
    <property type="term" value="C:phosphopantothenoylcysteine decarboxylase complex"/>
    <property type="evidence" value="ECO:0007669"/>
    <property type="project" value="TreeGrafter"/>
</dbReference>
<dbReference type="Gene3D" id="3.40.50.1950">
    <property type="entry name" value="Flavin prenyltransferase-like"/>
    <property type="match status" value="1"/>
</dbReference>
<protein>
    <submittedName>
        <fullName evidence="2">DNA/pantothenate metabolism flavoprotein</fullName>
    </submittedName>
</protein>
<dbReference type="PANTHER" id="PTHR14359">
    <property type="entry name" value="HOMO-OLIGOMERIC FLAVIN CONTAINING CYS DECARBOXYLASE FAMILY"/>
    <property type="match status" value="1"/>
</dbReference>
<dbReference type="AlphaFoldDB" id="A0A3S4J2W8"/>
<accession>A0A3S4J2W8</accession>
<gene>
    <name evidence="2" type="primary">coaBC_1</name>
    <name evidence="2" type="ORF">NCTC9695_04474</name>
</gene>
<dbReference type="GO" id="GO:0010181">
    <property type="term" value="F:FMN binding"/>
    <property type="evidence" value="ECO:0007669"/>
    <property type="project" value="TreeGrafter"/>
</dbReference>
<dbReference type="Pfam" id="PF02441">
    <property type="entry name" value="Flavoprotein"/>
    <property type="match status" value="1"/>
</dbReference>
<dbReference type="GO" id="GO:0004633">
    <property type="term" value="F:phosphopantothenoylcysteine decarboxylase activity"/>
    <property type="evidence" value="ECO:0007669"/>
    <property type="project" value="TreeGrafter"/>
</dbReference>
<reference evidence="2 3" key="1">
    <citation type="submission" date="2018-12" db="EMBL/GenBank/DDBJ databases">
        <authorList>
            <consortium name="Pathogen Informatics"/>
        </authorList>
    </citation>
    <scope>NUCLEOTIDE SEQUENCE [LARGE SCALE GENOMIC DNA]</scope>
    <source>
        <strain evidence="2 3">NCTC9695</strain>
    </source>
</reference>
<sequence length="45" mass="4675">MAHIELSRRADAFLIAPATANLLFKLAHGACDDLVSTLAAAAPAR</sequence>
<dbReference type="EMBL" id="LR134182">
    <property type="protein sequence ID" value="VEB44005.1"/>
    <property type="molecule type" value="Genomic_DNA"/>
</dbReference>
<dbReference type="InterPro" id="IPR003382">
    <property type="entry name" value="Flavoprotein"/>
</dbReference>
<proteinExistence type="predicted"/>
<dbReference type="GO" id="GO:0015937">
    <property type="term" value="P:coenzyme A biosynthetic process"/>
    <property type="evidence" value="ECO:0007669"/>
    <property type="project" value="TreeGrafter"/>
</dbReference>
<dbReference type="SUPFAM" id="SSF52507">
    <property type="entry name" value="Homo-oligomeric flavin-containing Cys decarboxylases, HFCD"/>
    <property type="match status" value="1"/>
</dbReference>
<evidence type="ECO:0000313" key="3">
    <source>
        <dbReference type="Proteomes" id="UP000275777"/>
    </source>
</evidence>
<evidence type="ECO:0000259" key="1">
    <source>
        <dbReference type="Pfam" id="PF02441"/>
    </source>
</evidence>
<feature type="domain" description="Flavoprotein" evidence="1">
    <location>
        <begin position="1"/>
        <end position="40"/>
    </location>
</feature>
<evidence type="ECO:0000313" key="2">
    <source>
        <dbReference type="EMBL" id="VEB44005.1"/>
    </source>
</evidence>
<organism evidence="2 3">
    <name type="scientific">Chromobacterium violaceum</name>
    <dbReference type="NCBI Taxonomy" id="536"/>
    <lineage>
        <taxon>Bacteria</taxon>
        <taxon>Pseudomonadati</taxon>
        <taxon>Pseudomonadota</taxon>
        <taxon>Betaproteobacteria</taxon>
        <taxon>Neisseriales</taxon>
        <taxon>Chromobacteriaceae</taxon>
        <taxon>Chromobacterium</taxon>
    </lineage>
</organism>
<dbReference type="Proteomes" id="UP000275777">
    <property type="component" value="Chromosome"/>
</dbReference>
<dbReference type="PANTHER" id="PTHR14359:SF6">
    <property type="entry name" value="PHOSPHOPANTOTHENOYLCYSTEINE DECARBOXYLASE"/>
    <property type="match status" value="1"/>
</dbReference>
<dbReference type="InterPro" id="IPR036551">
    <property type="entry name" value="Flavin_trans-like"/>
</dbReference>